<reference evidence="2" key="1">
    <citation type="submission" date="2021-06" db="EMBL/GenBank/DDBJ databases">
        <title>The complete mitochondrial genomes of Apiotrichum species.</title>
        <authorList>
            <person name="Li Q."/>
        </authorList>
    </citation>
    <scope>NUCLEOTIDE SEQUENCE</scope>
</reference>
<feature type="transmembrane region" description="Helical" evidence="1">
    <location>
        <begin position="45"/>
        <end position="64"/>
    </location>
</feature>
<keyword evidence="1" id="KW-1133">Transmembrane helix</keyword>
<dbReference type="AlphaFoldDB" id="A0A8K1ZR58"/>
<organism evidence="2">
    <name type="scientific">Apiotrichum gracile</name>
    <dbReference type="NCBI Taxonomy" id="82516"/>
    <lineage>
        <taxon>Eukaryota</taxon>
        <taxon>Fungi</taxon>
        <taxon>Dikarya</taxon>
        <taxon>Basidiomycota</taxon>
        <taxon>Agaricomycotina</taxon>
        <taxon>Tremellomycetes</taxon>
        <taxon>Trichosporonales</taxon>
        <taxon>Trichosporonaceae</taxon>
        <taxon>Apiotrichum</taxon>
    </lineage>
</organism>
<evidence type="ECO:0000313" key="2">
    <source>
        <dbReference type="EMBL" id="UHB41898.1"/>
    </source>
</evidence>
<geneLocation type="mitochondrion" evidence="2"/>
<feature type="transmembrane region" description="Helical" evidence="1">
    <location>
        <begin position="125"/>
        <end position="146"/>
    </location>
</feature>
<dbReference type="EMBL" id="MZ439918">
    <property type="protein sequence ID" value="UHB41898.1"/>
    <property type="molecule type" value="Genomic_DNA"/>
</dbReference>
<name>A0A8K1ZR58_9TREE</name>
<keyword evidence="1" id="KW-0812">Transmembrane</keyword>
<sequence>MWTILLTYLCRLYVILSNVFGVFKPFLLDLAKSRYECFIASSHSALYLLIVILIQLIRIIILNFRYLKKKTKKLYYYYKLIKVPYMKGVIQSIKITEPTLLQFIMKLINLEISYIKTICKVCRKYFFLFLLSRFVAHLMLLIYGIIFGSLYYMVTAMYGLGTSLASIDLSVLLENLPLLLKNLPHLFENLFQLDYIGFGINEVTNNFNVQEAITHSMDSSEISAVSTTQAPNNSEPVLLSRPLPGYNETSLMECLPRDLPVHPVGSAEIDVVVCMPTDINLLEGPRKIQYERIQNALSTRNGNHVTTVNNLIKQGVVNIVAINPETITEVISQFRCSGLLEVLSFMGYRTPSFNLSNIFNTYFNIDNLSNFRQLFSGYPHCAFPLDIGIFDPEFMLEHHNDCIYPLYNSPYALFRFLIDHHGWSEGWVGELSVNGLSKQVLRAQVDIGWIERLWDPSFCHSLGISFERTKMRYVFYSDNFNSLLFMLYRMRDCDDLNYVIVADEDLKIRHSWIPLTSDAMHEGHPFYNPQINKYLAFLMANHCNDITRLNTLYGHPALKFEV</sequence>
<accession>A0A8K1ZR58</accession>
<keyword evidence="2" id="KW-0496">Mitochondrion</keyword>
<evidence type="ECO:0000256" key="1">
    <source>
        <dbReference type="SAM" id="Phobius"/>
    </source>
</evidence>
<keyword evidence="1" id="KW-0472">Membrane</keyword>
<gene>
    <name evidence="2" type="primary">orf562</name>
</gene>
<proteinExistence type="predicted"/>
<protein>
    <submittedName>
        <fullName evidence="2">Uncharacterized protein</fullName>
    </submittedName>
</protein>